<dbReference type="InterPro" id="IPR040504">
    <property type="entry name" value="TFIIF_beta_N"/>
</dbReference>
<dbReference type="Proteomes" id="UP001527925">
    <property type="component" value="Unassembled WGS sequence"/>
</dbReference>
<comment type="similarity">
    <text evidence="2">Belongs to the TFIIF beta subunit family.</text>
</comment>
<dbReference type="EMBL" id="JADGIZ020000018">
    <property type="protein sequence ID" value="KAL2916128.1"/>
    <property type="molecule type" value="Genomic_DNA"/>
</dbReference>
<protein>
    <recommendedName>
        <fullName evidence="11">Transcription initiation factor IIF subunit beta</fullName>
    </recommendedName>
</protein>
<evidence type="ECO:0000256" key="5">
    <source>
        <dbReference type="ARBA" id="ARBA00023163"/>
    </source>
</evidence>
<keyword evidence="4" id="KW-0238">DNA-binding</keyword>
<evidence type="ECO:0000259" key="7">
    <source>
        <dbReference type="Pfam" id="PF02270"/>
    </source>
</evidence>
<dbReference type="SUPFAM" id="SSF50916">
    <property type="entry name" value="Rap30/74 interaction domains"/>
    <property type="match status" value="1"/>
</dbReference>
<keyword evidence="5" id="KW-0804">Transcription</keyword>
<evidence type="ECO:0000256" key="1">
    <source>
        <dbReference type="ARBA" id="ARBA00004123"/>
    </source>
</evidence>
<dbReference type="Pfam" id="PF02270">
    <property type="entry name" value="TFIIF_beta"/>
    <property type="match status" value="1"/>
</dbReference>
<dbReference type="Gene3D" id="1.10.10.10">
    <property type="entry name" value="Winged helix-like DNA-binding domain superfamily/Winged helix DNA-binding domain"/>
    <property type="match status" value="1"/>
</dbReference>
<comment type="subcellular location">
    <subcellularLocation>
        <location evidence="1">Nucleus</location>
    </subcellularLocation>
</comment>
<dbReference type="InterPro" id="IPR011039">
    <property type="entry name" value="TFIIF_interaction"/>
</dbReference>
<dbReference type="PANTHER" id="PTHR10445:SF0">
    <property type="entry name" value="GENERAL TRANSCRIPTION FACTOR IIF SUBUNIT 2"/>
    <property type="match status" value="1"/>
</dbReference>
<reference evidence="9 10" key="1">
    <citation type="submission" date="2023-09" db="EMBL/GenBank/DDBJ databases">
        <title>Pangenome analysis of Batrachochytrium dendrobatidis and related Chytrids.</title>
        <authorList>
            <person name="Yacoub M.N."/>
            <person name="Stajich J.E."/>
            <person name="James T.Y."/>
        </authorList>
    </citation>
    <scope>NUCLEOTIDE SEQUENCE [LARGE SCALE GENOMIC DNA]</scope>
    <source>
        <strain evidence="9 10">JEL0888</strain>
    </source>
</reference>
<evidence type="ECO:0008006" key="11">
    <source>
        <dbReference type="Google" id="ProtNLM"/>
    </source>
</evidence>
<feature type="domain" description="TFIIF beta subunit N-terminal" evidence="8">
    <location>
        <begin position="17"/>
        <end position="128"/>
    </location>
</feature>
<evidence type="ECO:0000313" key="10">
    <source>
        <dbReference type="Proteomes" id="UP001527925"/>
    </source>
</evidence>
<evidence type="ECO:0000259" key="8">
    <source>
        <dbReference type="Pfam" id="PF17683"/>
    </source>
</evidence>
<evidence type="ECO:0000313" key="9">
    <source>
        <dbReference type="EMBL" id="KAL2916128.1"/>
    </source>
</evidence>
<sequence>MSDDDDEHDIDLERKDTAVWLVKVPKFLAEGWTRAAESHPGISLGSVSIDSSAAASGQPPQVTLHVPDEHWAEEIPKNYTLRFTNMAPSNEFVFTENSQNRAVGIVGSVRHEATVSPIQDADYLRVMKRRTERASVHSRGVKIVGTDVVRGDHQLREVGGRTWNADLKKKRTERTLDRRERMSRKDLHDILFPLFNEFQYWNLKGLVERTNQPQAWLKEVLAEVCILNRRGPYTGMYQLKPEFTAGGSGGAPGPSGK</sequence>
<accession>A0ABR4N9E0</accession>
<keyword evidence="10" id="KW-1185">Reference proteome</keyword>
<organism evidence="9 10">
    <name type="scientific">Polyrhizophydium stewartii</name>
    <dbReference type="NCBI Taxonomy" id="2732419"/>
    <lineage>
        <taxon>Eukaryota</taxon>
        <taxon>Fungi</taxon>
        <taxon>Fungi incertae sedis</taxon>
        <taxon>Chytridiomycota</taxon>
        <taxon>Chytridiomycota incertae sedis</taxon>
        <taxon>Chytridiomycetes</taxon>
        <taxon>Rhizophydiales</taxon>
        <taxon>Rhizophydiales incertae sedis</taxon>
        <taxon>Polyrhizophydium</taxon>
    </lineage>
</organism>
<gene>
    <name evidence="9" type="ORF">HK105_204219</name>
</gene>
<evidence type="ECO:0000256" key="6">
    <source>
        <dbReference type="ARBA" id="ARBA00023242"/>
    </source>
</evidence>
<keyword evidence="6" id="KW-0539">Nucleus</keyword>
<dbReference type="InterPro" id="IPR040450">
    <property type="entry name" value="TFIIF_beta_HTH"/>
</dbReference>
<evidence type="ECO:0000256" key="2">
    <source>
        <dbReference type="ARBA" id="ARBA00009543"/>
    </source>
</evidence>
<evidence type="ECO:0000256" key="4">
    <source>
        <dbReference type="ARBA" id="ARBA00023125"/>
    </source>
</evidence>
<keyword evidence="3" id="KW-0805">Transcription regulation</keyword>
<comment type="caution">
    <text evidence="9">The sequence shown here is derived from an EMBL/GenBank/DDBJ whole genome shotgun (WGS) entry which is preliminary data.</text>
</comment>
<dbReference type="CDD" id="cd07980">
    <property type="entry name" value="TFIIF_beta"/>
    <property type="match status" value="1"/>
</dbReference>
<feature type="domain" description="TFIIF beta subunit HTH" evidence="7">
    <location>
        <begin position="181"/>
        <end position="243"/>
    </location>
</feature>
<dbReference type="PANTHER" id="PTHR10445">
    <property type="entry name" value="GENERAL TRANSCRIPTION FACTOR IIF SUBUNIT 2"/>
    <property type="match status" value="1"/>
</dbReference>
<dbReference type="InterPro" id="IPR036388">
    <property type="entry name" value="WH-like_DNA-bd_sf"/>
</dbReference>
<dbReference type="Pfam" id="PF17683">
    <property type="entry name" value="TFIIF_beta_N"/>
    <property type="match status" value="1"/>
</dbReference>
<proteinExistence type="inferred from homology"/>
<evidence type="ECO:0000256" key="3">
    <source>
        <dbReference type="ARBA" id="ARBA00023015"/>
    </source>
</evidence>
<dbReference type="InterPro" id="IPR036390">
    <property type="entry name" value="WH_DNA-bd_sf"/>
</dbReference>
<dbReference type="InterPro" id="IPR003196">
    <property type="entry name" value="TFIIF_beta"/>
</dbReference>
<dbReference type="SUPFAM" id="SSF46785">
    <property type="entry name" value="Winged helix' DNA-binding domain"/>
    <property type="match status" value="1"/>
</dbReference>
<name>A0ABR4N9E0_9FUNG</name>